<evidence type="ECO:0000313" key="1">
    <source>
        <dbReference type="EMBL" id="GAH36346.1"/>
    </source>
</evidence>
<protein>
    <submittedName>
        <fullName evidence="1">Uncharacterized protein</fullName>
    </submittedName>
</protein>
<accession>X1ESH3</accession>
<gene>
    <name evidence="1" type="ORF">S03H2_15852</name>
</gene>
<name>X1ESH3_9ZZZZ</name>
<dbReference type="EMBL" id="BARU01008067">
    <property type="protein sequence ID" value="GAH36346.1"/>
    <property type="molecule type" value="Genomic_DNA"/>
</dbReference>
<dbReference type="AlphaFoldDB" id="X1ESH3"/>
<proteinExistence type="predicted"/>
<sequence length="172" mass="18939">MKKNQAYPSSYLSQDDVRAAPVRAVVDDIRIETVGGGDRAEEKPVMHFREKELKAFVFNQTNWAILEDAYGLDSDNWRGKSLELYLDPGIKFGREVVGGVRVRIPSDTTPFPLEAAMAEALKMGKTRDEFIAALRARGLTGYSSTKGAATARAVLAEWAGTNEPSVEDTIPF</sequence>
<reference evidence="1" key="1">
    <citation type="journal article" date="2014" name="Front. Microbiol.">
        <title>High frequency of phylogenetically diverse reductive dehalogenase-homologous genes in deep subseafloor sedimentary metagenomes.</title>
        <authorList>
            <person name="Kawai M."/>
            <person name="Futagami T."/>
            <person name="Toyoda A."/>
            <person name="Takaki Y."/>
            <person name="Nishi S."/>
            <person name="Hori S."/>
            <person name="Arai W."/>
            <person name="Tsubouchi T."/>
            <person name="Morono Y."/>
            <person name="Uchiyama I."/>
            <person name="Ito T."/>
            <person name="Fujiyama A."/>
            <person name="Inagaki F."/>
            <person name="Takami H."/>
        </authorList>
    </citation>
    <scope>NUCLEOTIDE SEQUENCE</scope>
    <source>
        <strain evidence="1">Expedition CK06-06</strain>
    </source>
</reference>
<organism evidence="1">
    <name type="scientific">marine sediment metagenome</name>
    <dbReference type="NCBI Taxonomy" id="412755"/>
    <lineage>
        <taxon>unclassified sequences</taxon>
        <taxon>metagenomes</taxon>
        <taxon>ecological metagenomes</taxon>
    </lineage>
</organism>
<comment type="caution">
    <text evidence="1">The sequence shown here is derived from an EMBL/GenBank/DDBJ whole genome shotgun (WGS) entry which is preliminary data.</text>
</comment>